<evidence type="ECO:0000256" key="9">
    <source>
        <dbReference type="ARBA" id="ARBA00051425"/>
    </source>
</evidence>
<dbReference type="GO" id="GO:0046872">
    <property type="term" value="F:metal ion binding"/>
    <property type="evidence" value="ECO:0007669"/>
    <property type="project" value="UniProtKB-KW"/>
</dbReference>
<reference evidence="17" key="2">
    <citation type="submission" date="2021-04" db="EMBL/GenBank/DDBJ databases">
        <authorList>
            <person name="Gilroy R."/>
        </authorList>
    </citation>
    <scope>NUCLEOTIDE SEQUENCE</scope>
    <source>
        <strain evidence="17">CHK185-1770</strain>
    </source>
</reference>
<dbReference type="Gene3D" id="3.80.30.20">
    <property type="entry name" value="tm_1862 like domain"/>
    <property type="match status" value="1"/>
</dbReference>
<dbReference type="FunFam" id="3.80.30.20:FF:000001">
    <property type="entry name" value="tRNA-2-methylthio-N(6)-dimethylallyladenosine synthase 2"/>
    <property type="match status" value="1"/>
</dbReference>
<evidence type="ECO:0000256" key="6">
    <source>
        <dbReference type="ARBA" id="ARBA00023004"/>
    </source>
</evidence>
<evidence type="ECO:0000256" key="4">
    <source>
        <dbReference type="ARBA" id="ARBA00022691"/>
    </source>
</evidence>
<evidence type="ECO:0000256" key="10">
    <source>
        <dbReference type="ARBA" id="ARBA00068570"/>
    </source>
</evidence>
<dbReference type="InterPro" id="IPR006638">
    <property type="entry name" value="Elp3/MiaA/NifB-like_rSAM"/>
</dbReference>
<keyword evidence="4 13" id="KW-0949">S-adenosyl-L-methionine</keyword>
<evidence type="ECO:0000256" key="5">
    <source>
        <dbReference type="ARBA" id="ARBA00022723"/>
    </source>
</evidence>
<dbReference type="SFLD" id="SFLDS00029">
    <property type="entry name" value="Radical_SAM"/>
    <property type="match status" value="1"/>
</dbReference>
<dbReference type="AlphaFoldDB" id="A0A9D2SF49"/>
<dbReference type="NCBIfam" id="TIGR01574">
    <property type="entry name" value="miaB-methiolase"/>
    <property type="match status" value="1"/>
</dbReference>
<comment type="catalytic activity">
    <reaction evidence="9 13">
        <text>N(6)-dimethylallyladenosine(37) in tRNA + (sulfur carrier)-SH + AH2 + 2 S-adenosyl-L-methionine = 2-methylsulfanyl-N(6)-dimethylallyladenosine(37) in tRNA + (sulfur carrier)-H + 5'-deoxyadenosine + L-methionine + A + S-adenosyl-L-homocysteine + 2 H(+)</text>
        <dbReference type="Rhea" id="RHEA:37067"/>
        <dbReference type="Rhea" id="RHEA-COMP:10375"/>
        <dbReference type="Rhea" id="RHEA-COMP:10376"/>
        <dbReference type="Rhea" id="RHEA-COMP:14737"/>
        <dbReference type="Rhea" id="RHEA-COMP:14739"/>
        <dbReference type="ChEBI" id="CHEBI:13193"/>
        <dbReference type="ChEBI" id="CHEBI:15378"/>
        <dbReference type="ChEBI" id="CHEBI:17319"/>
        <dbReference type="ChEBI" id="CHEBI:17499"/>
        <dbReference type="ChEBI" id="CHEBI:29917"/>
        <dbReference type="ChEBI" id="CHEBI:57844"/>
        <dbReference type="ChEBI" id="CHEBI:57856"/>
        <dbReference type="ChEBI" id="CHEBI:59789"/>
        <dbReference type="ChEBI" id="CHEBI:64428"/>
        <dbReference type="ChEBI" id="CHEBI:74415"/>
        <dbReference type="ChEBI" id="CHEBI:74417"/>
        <dbReference type="EC" id="2.8.4.3"/>
    </reaction>
</comment>
<organism evidence="17 18">
    <name type="scientific">Candidatus Acutalibacter pullicola</name>
    <dbReference type="NCBI Taxonomy" id="2838417"/>
    <lineage>
        <taxon>Bacteria</taxon>
        <taxon>Bacillati</taxon>
        <taxon>Bacillota</taxon>
        <taxon>Clostridia</taxon>
        <taxon>Eubacteriales</taxon>
        <taxon>Acutalibacteraceae</taxon>
        <taxon>Acutalibacter</taxon>
    </lineage>
</organism>
<comment type="subcellular location">
    <subcellularLocation>
        <location evidence="13">Cytoplasm</location>
    </subcellularLocation>
</comment>
<dbReference type="PANTHER" id="PTHR43020:SF2">
    <property type="entry name" value="MITOCHONDRIAL TRNA METHYLTHIOTRANSFERASE CDK5RAP1"/>
    <property type="match status" value="1"/>
</dbReference>
<dbReference type="SFLD" id="SFLDG01061">
    <property type="entry name" value="methylthiotransferase"/>
    <property type="match status" value="1"/>
</dbReference>
<dbReference type="EC" id="2.8.4.3" evidence="8 13"/>
<dbReference type="SMART" id="SM00729">
    <property type="entry name" value="Elp3"/>
    <property type="match status" value="1"/>
</dbReference>
<evidence type="ECO:0000259" key="15">
    <source>
        <dbReference type="PROSITE" id="PS51449"/>
    </source>
</evidence>
<evidence type="ECO:0000256" key="12">
    <source>
        <dbReference type="ARBA" id="ARBA00081141"/>
    </source>
</evidence>
<sequence>MQQGVCLLENQFAQEELSRQRLYLADVAEIMKVRARGPVPLAYVRTYGCQQNVADGEKIKGQLAEMGFSFTDSPEEADFILFNTCAIREHAEDRVFGNVGALKNIKRRHPSVIIAVCGCMTEQEHVAERFRKSYPFVNIVFGTHVIHRLPEMLYAAVTDSKRVFLRGGDGQDVLEGLPIRRDGRSRAWVTVMAGCDNFCSYCIVPYVRGREKSRHPDRIVEECRQLIASGYKEITLLGQNVNSYGKGLPEQVNFAQLLQAIDAIPGEYRLRFMTSHPKDASKELFDTIAGSRHIPHHIHLPFQSGNDRVLREMNRHYDREQYLSLIQYARKVMPDVSFTSDVIVGFPGETYEEFQDTLSLIREVEFTSLFTFIYSPREGTKAAIMPDPVSHQEKTQWFAELLQVQEEIAARRSAAMVGETYRVLVEERNEKSGLLSGRTASSVVIDFPGGEELIGQYAQVKVTAARSWMLSGELAE</sequence>
<dbReference type="PROSITE" id="PS50926">
    <property type="entry name" value="TRAM"/>
    <property type="match status" value="1"/>
</dbReference>
<dbReference type="GO" id="GO:0005829">
    <property type="term" value="C:cytosol"/>
    <property type="evidence" value="ECO:0007669"/>
    <property type="project" value="TreeGrafter"/>
</dbReference>
<dbReference type="PROSITE" id="PS51918">
    <property type="entry name" value="RADICAL_SAM"/>
    <property type="match status" value="1"/>
</dbReference>
<keyword evidence="5 13" id="KW-0479">Metal-binding</keyword>
<evidence type="ECO:0000256" key="1">
    <source>
        <dbReference type="ARBA" id="ARBA00003234"/>
    </source>
</evidence>
<accession>A0A9D2SF49</accession>
<feature type="binding site" evidence="13">
    <location>
        <position position="195"/>
    </location>
    <ligand>
        <name>[4Fe-4S] cluster</name>
        <dbReference type="ChEBI" id="CHEBI:49883"/>
        <label>2</label>
        <note>4Fe-4S-S-AdoMet</note>
    </ligand>
</feature>
<comment type="function">
    <text evidence="1 13">Catalyzes the methylthiolation of N6-(dimethylallyl)adenosine (i(6)A), leading to the formation of 2-methylthio-N6-(dimethylallyl)adenosine (ms(2)i(6)A) at position 37 in tRNAs that read codons beginning with uridine.</text>
</comment>
<evidence type="ECO:0000256" key="11">
    <source>
        <dbReference type="ARBA" id="ARBA00080698"/>
    </source>
</evidence>
<evidence type="ECO:0000313" key="17">
    <source>
        <dbReference type="EMBL" id="HJB98144.1"/>
    </source>
</evidence>
<feature type="binding site" evidence="13">
    <location>
        <position position="49"/>
    </location>
    <ligand>
        <name>[4Fe-4S] cluster</name>
        <dbReference type="ChEBI" id="CHEBI:49883"/>
        <label>1</label>
    </ligand>
</feature>
<gene>
    <name evidence="13 17" type="primary">miaB</name>
    <name evidence="17" type="ORF">H9710_06145</name>
</gene>
<dbReference type="GO" id="GO:0035597">
    <property type="term" value="F:tRNA-2-methylthio-N(6)-dimethylallyladenosine(37) synthase activity"/>
    <property type="evidence" value="ECO:0007669"/>
    <property type="project" value="UniProtKB-EC"/>
</dbReference>
<dbReference type="PROSITE" id="PS01278">
    <property type="entry name" value="MTTASE_RADICAL"/>
    <property type="match status" value="1"/>
</dbReference>
<comment type="cofactor">
    <cofactor evidence="13">
        <name>[4Fe-4S] cluster</name>
        <dbReference type="ChEBI" id="CHEBI:49883"/>
    </cofactor>
    <text evidence="13">Binds 2 [4Fe-4S] clusters. One cluster is coordinated with 3 cysteines and an exchangeable S-adenosyl-L-methionine.</text>
</comment>
<dbReference type="InterPro" id="IPR038135">
    <property type="entry name" value="Methylthiotransferase_N_sf"/>
</dbReference>
<dbReference type="Pfam" id="PF01938">
    <property type="entry name" value="TRAM"/>
    <property type="match status" value="1"/>
</dbReference>
<reference evidence="17" key="1">
    <citation type="journal article" date="2021" name="PeerJ">
        <title>Extensive microbial diversity within the chicken gut microbiome revealed by metagenomics and culture.</title>
        <authorList>
            <person name="Gilroy R."/>
            <person name="Ravi A."/>
            <person name="Getino M."/>
            <person name="Pursley I."/>
            <person name="Horton D.L."/>
            <person name="Alikhan N.F."/>
            <person name="Baker D."/>
            <person name="Gharbi K."/>
            <person name="Hall N."/>
            <person name="Watson M."/>
            <person name="Adriaenssens E.M."/>
            <person name="Foster-Nyarko E."/>
            <person name="Jarju S."/>
            <person name="Secka A."/>
            <person name="Antonio M."/>
            <person name="Oren A."/>
            <person name="Chaudhuri R.R."/>
            <person name="La Ragione R."/>
            <person name="Hildebrand F."/>
            <person name="Pallen M.J."/>
        </authorList>
    </citation>
    <scope>NUCLEOTIDE SEQUENCE</scope>
    <source>
        <strain evidence="17">CHK185-1770</strain>
    </source>
</reference>
<dbReference type="SFLD" id="SFLDF00273">
    <property type="entry name" value="(dimethylallyl)adenosine_tRNA"/>
    <property type="match status" value="1"/>
</dbReference>
<dbReference type="HAMAP" id="MF_01864">
    <property type="entry name" value="tRNA_metthiotr_MiaB"/>
    <property type="match status" value="1"/>
</dbReference>
<dbReference type="InterPro" id="IPR023404">
    <property type="entry name" value="rSAM_horseshoe"/>
</dbReference>
<comment type="caution">
    <text evidence="17">The sequence shown here is derived from an EMBL/GenBank/DDBJ whole genome shotgun (WGS) entry which is preliminary data.</text>
</comment>
<keyword evidence="6 13" id="KW-0408">Iron</keyword>
<dbReference type="SUPFAM" id="SSF102114">
    <property type="entry name" value="Radical SAM enzymes"/>
    <property type="match status" value="1"/>
</dbReference>
<evidence type="ECO:0000313" key="18">
    <source>
        <dbReference type="Proteomes" id="UP000826793"/>
    </source>
</evidence>
<keyword evidence="13" id="KW-0963">Cytoplasm</keyword>
<dbReference type="InterPro" id="IPR006463">
    <property type="entry name" value="MiaB_methiolase"/>
</dbReference>
<feature type="domain" description="TRAM" evidence="14">
    <location>
        <begin position="414"/>
        <end position="476"/>
    </location>
</feature>
<evidence type="ECO:0000256" key="8">
    <source>
        <dbReference type="ARBA" id="ARBA00033765"/>
    </source>
</evidence>
<evidence type="ECO:0000259" key="16">
    <source>
        <dbReference type="PROSITE" id="PS51918"/>
    </source>
</evidence>
<dbReference type="PANTHER" id="PTHR43020">
    <property type="entry name" value="CDK5 REGULATORY SUBUNIT-ASSOCIATED PROTEIN 1"/>
    <property type="match status" value="1"/>
</dbReference>
<name>A0A9D2SF49_9FIRM</name>
<proteinExistence type="inferred from homology"/>
<dbReference type="GO" id="GO:0051539">
    <property type="term" value="F:4 iron, 4 sulfur cluster binding"/>
    <property type="evidence" value="ECO:0007669"/>
    <property type="project" value="UniProtKB-UniRule"/>
</dbReference>
<dbReference type="PROSITE" id="PS51449">
    <property type="entry name" value="MTTASE_N"/>
    <property type="match status" value="1"/>
</dbReference>
<dbReference type="InterPro" id="IPR002792">
    <property type="entry name" value="TRAM_dom"/>
</dbReference>
<keyword evidence="3 13" id="KW-0808">Transferase</keyword>
<dbReference type="Gene3D" id="3.40.50.12160">
    <property type="entry name" value="Methylthiotransferase, N-terminal domain"/>
    <property type="match status" value="1"/>
</dbReference>
<evidence type="ECO:0000256" key="13">
    <source>
        <dbReference type="HAMAP-Rule" id="MF_01864"/>
    </source>
</evidence>
<dbReference type="CDD" id="cd01335">
    <property type="entry name" value="Radical_SAM"/>
    <property type="match status" value="1"/>
</dbReference>
<dbReference type="InterPro" id="IPR005839">
    <property type="entry name" value="Methylthiotransferase"/>
</dbReference>
<feature type="domain" description="MTTase N-terminal" evidence="15">
    <location>
        <begin position="40"/>
        <end position="158"/>
    </location>
</feature>
<evidence type="ECO:0000256" key="7">
    <source>
        <dbReference type="ARBA" id="ARBA00023014"/>
    </source>
</evidence>
<feature type="binding site" evidence="13">
    <location>
        <position position="119"/>
    </location>
    <ligand>
        <name>[4Fe-4S] cluster</name>
        <dbReference type="ChEBI" id="CHEBI:49883"/>
        <label>1</label>
    </ligand>
</feature>
<dbReference type="FunFam" id="3.40.50.12160:FF:000003">
    <property type="entry name" value="CDK5 regulatory subunit-associated protein 1"/>
    <property type="match status" value="1"/>
</dbReference>
<comment type="subunit">
    <text evidence="13">Monomer.</text>
</comment>
<dbReference type="InterPro" id="IPR058240">
    <property type="entry name" value="rSAM_sf"/>
</dbReference>
<dbReference type="NCBIfam" id="TIGR00089">
    <property type="entry name" value="MiaB/RimO family radical SAM methylthiotransferase"/>
    <property type="match status" value="1"/>
</dbReference>
<evidence type="ECO:0000256" key="2">
    <source>
        <dbReference type="ARBA" id="ARBA00022485"/>
    </source>
</evidence>
<evidence type="ECO:0000259" key="14">
    <source>
        <dbReference type="PROSITE" id="PS50926"/>
    </source>
</evidence>
<feature type="binding site" evidence="13">
    <location>
        <position position="202"/>
    </location>
    <ligand>
        <name>[4Fe-4S] cluster</name>
        <dbReference type="ChEBI" id="CHEBI:49883"/>
        <label>2</label>
        <note>4Fe-4S-S-AdoMet</note>
    </ligand>
</feature>
<keyword evidence="2 13" id="KW-0004">4Fe-4S</keyword>
<protein>
    <recommendedName>
        <fullName evidence="10 13">tRNA-2-methylthio-N(6)-dimethylallyladenosine synthase</fullName>
        <ecNumber evidence="8 13">2.8.4.3</ecNumber>
    </recommendedName>
    <alternativeName>
        <fullName evidence="12 13">(Dimethylallyl)adenosine tRNA methylthiotransferase MiaB</fullName>
    </alternativeName>
    <alternativeName>
        <fullName evidence="11 13">tRNA-i(6)A37 methylthiotransferase</fullName>
    </alternativeName>
</protein>
<comment type="similarity">
    <text evidence="13">Belongs to the methylthiotransferase family. MiaB subfamily.</text>
</comment>
<keyword evidence="13" id="KW-0819">tRNA processing</keyword>
<feature type="binding site" evidence="13">
    <location>
        <position position="85"/>
    </location>
    <ligand>
        <name>[4Fe-4S] cluster</name>
        <dbReference type="ChEBI" id="CHEBI:49883"/>
        <label>1</label>
    </ligand>
</feature>
<dbReference type="InterPro" id="IPR020612">
    <property type="entry name" value="Methylthiotransferase_CS"/>
</dbReference>
<evidence type="ECO:0000256" key="3">
    <source>
        <dbReference type="ARBA" id="ARBA00022679"/>
    </source>
</evidence>
<keyword evidence="7 13" id="KW-0411">Iron-sulfur</keyword>
<dbReference type="Pfam" id="PF00919">
    <property type="entry name" value="UPF0004"/>
    <property type="match status" value="1"/>
</dbReference>
<dbReference type="SFLD" id="SFLDG01082">
    <property type="entry name" value="B12-binding_domain_containing"/>
    <property type="match status" value="1"/>
</dbReference>
<dbReference type="InterPro" id="IPR013848">
    <property type="entry name" value="Methylthiotransferase_N"/>
</dbReference>
<dbReference type="InterPro" id="IPR007197">
    <property type="entry name" value="rSAM"/>
</dbReference>
<dbReference type="EMBL" id="DWXG01000049">
    <property type="protein sequence ID" value="HJB98144.1"/>
    <property type="molecule type" value="Genomic_DNA"/>
</dbReference>
<feature type="domain" description="Radical SAM core" evidence="16">
    <location>
        <begin position="181"/>
        <end position="411"/>
    </location>
</feature>
<feature type="binding site" evidence="13">
    <location>
        <position position="199"/>
    </location>
    <ligand>
        <name>[4Fe-4S] cluster</name>
        <dbReference type="ChEBI" id="CHEBI:49883"/>
        <label>2</label>
        <note>4Fe-4S-S-AdoMet</note>
    </ligand>
</feature>
<dbReference type="Proteomes" id="UP000826793">
    <property type="component" value="Unassembled WGS sequence"/>
</dbReference>
<dbReference type="Pfam" id="PF04055">
    <property type="entry name" value="Radical_SAM"/>
    <property type="match status" value="1"/>
</dbReference>